<accession>A0A432ZF31</accession>
<proteinExistence type="predicted"/>
<dbReference type="Proteomes" id="UP000288279">
    <property type="component" value="Unassembled WGS sequence"/>
</dbReference>
<evidence type="ECO:0000256" key="2">
    <source>
        <dbReference type="ARBA" id="ARBA00022475"/>
    </source>
</evidence>
<dbReference type="GO" id="GO:0022857">
    <property type="term" value="F:transmembrane transporter activity"/>
    <property type="evidence" value="ECO:0007669"/>
    <property type="project" value="InterPro"/>
</dbReference>
<feature type="transmembrane region" description="Helical" evidence="6">
    <location>
        <begin position="285"/>
        <end position="306"/>
    </location>
</feature>
<dbReference type="PANTHER" id="PTHR42770">
    <property type="entry name" value="AMINO ACID TRANSPORTER-RELATED"/>
    <property type="match status" value="1"/>
</dbReference>
<evidence type="ECO:0000256" key="3">
    <source>
        <dbReference type="ARBA" id="ARBA00022692"/>
    </source>
</evidence>
<organism evidence="7 8">
    <name type="scientific">Pseudidiomarina taiwanensis</name>
    <dbReference type="NCBI Taxonomy" id="337250"/>
    <lineage>
        <taxon>Bacteria</taxon>
        <taxon>Pseudomonadati</taxon>
        <taxon>Pseudomonadota</taxon>
        <taxon>Gammaproteobacteria</taxon>
        <taxon>Alteromonadales</taxon>
        <taxon>Idiomarinaceae</taxon>
        <taxon>Pseudidiomarina</taxon>
    </lineage>
</organism>
<keyword evidence="2" id="KW-1003">Cell membrane</keyword>
<feature type="transmembrane region" description="Helical" evidence="6">
    <location>
        <begin position="92"/>
        <end position="115"/>
    </location>
</feature>
<evidence type="ECO:0000256" key="5">
    <source>
        <dbReference type="ARBA" id="ARBA00023136"/>
    </source>
</evidence>
<feature type="transmembrane region" description="Helical" evidence="6">
    <location>
        <begin position="20"/>
        <end position="44"/>
    </location>
</feature>
<feature type="transmembrane region" description="Helical" evidence="6">
    <location>
        <begin position="195"/>
        <end position="214"/>
    </location>
</feature>
<dbReference type="AlphaFoldDB" id="A0A432ZF31"/>
<feature type="transmembrane region" description="Helical" evidence="6">
    <location>
        <begin position="411"/>
        <end position="430"/>
    </location>
</feature>
<protein>
    <submittedName>
        <fullName evidence="7">Amino acid permease</fullName>
    </submittedName>
</protein>
<keyword evidence="5 6" id="KW-0472">Membrane</keyword>
<dbReference type="Pfam" id="PF13520">
    <property type="entry name" value="AA_permease_2"/>
    <property type="match status" value="1"/>
</dbReference>
<comment type="caution">
    <text evidence="7">The sequence shown here is derived from an EMBL/GenBank/DDBJ whole genome shotgun (WGS) entry which is preliminary data.</text>
</comment>
<feature type="transmembrane region" description="Helical" evidence="6">
    <location>
        <begin position="50"/>
        <end position="71"/>
    </location>
</feature>
<feature type="transmembrane region" description="Helical" evidence="6">
    <location>
        <begin position="235"/>
        <end position="257"/>
    </location>
</feature>
<feature type="transmembrane region" description="Helical" evidence="6">
    <location>
        <begin position="163"/>
        <end position="180"/>
    </location>
</feature>
<reference evidence="7 8" key="1">
    <citation type="journal article" date="2011" name="Front. Microbiol.">
        <title>Genomic signatures of strain selection and enhancement in Bacillus atrophaeus var. globigii, a historical biowarfare simulant.</title>
        <authorList>
            <person name="Gibbons H.S."/>
            <person name="Broomall S.M."/>
            <person name="McNew L.A."/>
            <person name="Daligault H."/>
            <person name="Chapman C."/>
            <person name="Bruce D."/>
            <person name="Karavis M."/>
            <person name="Krepps M."/>
            <person name="McGregor P.A."/>
            <person name="Hong C."/>
            <person name="Park K.H."/>
            <person name="Akmal A."/>
            <person name="Feldman A."/>
            <person name="Lin J.S."/>
            <person name="Chang W.E."/>
            <person name="Higgs B.W."/>
            <person name="Demirev P."/>
            <person name="Lindquist J."/>
            <person name="Liem A."/>
            <person name="Fochler E."/>
            <person name="Read T.D."/>
            <person name="Tapia R."/>
            <person name="Johnson S."/>
            <person name="Bishop-Lilly K.A."/>
            <person name="Detter C."/>
            <person name="Han C."/>
            <person name="Sozhamannan S."/>
            <person name="Rosenzweig C.N."/>
            <person name="Skowronski E.W."/>
        </authorList>
    </citation>
    <scope>NUCLEOTIDE SEQUENCE [LARGE SCALE GENOMIC DNA]</scope>
    <source>
        <strain evidence="7 8">PIT1</strain>
    </source>
</reference>
<dbReference type="PANTHER" id="PTHR42770:SF11">
    <property type="entry name" value="INNER MEMBRANE TRANSPORT PROTEIN YBAT"/>
    <property type="match status" value="1"/>
</dbReference>
<dbReference type="EMBL" id="PIQG01000004">
    <property type="protein sequence ID" value="RUO76500.1"/>
    <property type="molecule type" value="Genomic_DNA"/>
</dbReference>
<feature type="transmembrane region" description="Helical" evidence="6">
    <location>
        <begin position="353"/>
        <end position="371"/>
    </location>
</feature>
<dbReference type="GO" id="GO:0005886">
    <property type="term" value="C:plasma membrane"/>
    <property type="evidence" value="ECO:0007669"/>
    <property type="project" value="UniProtKB-SubCell"/>
</dbReference>
<gene>
    <name evidence="7" type="ORF">CWI83_09095</name>
</gene>
<keyword evidence="8" id="KW-1185">Reference proteome</keyword>
<dbReference type="OrthoDB" id="7065842at2"/>
<feature type="transmembrane region" description="Helical" evidence="6">
    <location>
        <begin position="135"/>
        <end position="151"/>
    </location>
</feature>
<dbReference type="Gene3D" id="1.20.1740.10">
    <property type="entry name" value="Amino acid/polyamine transporter I"/>
    <property type="match status" value="1"/>
</dbReference>
<sequence>MSQQRSTHRQRGKDLGVTELVAIALGGMVGGGIFTILGICVALIGVYTPVAIILGGILAGFAAYAYVKLGVYYQDEGATYFFFKRSFPTSPFAASLIGWWVVFGYISTMALYAYTFASYLMGALDLGAEDWLKKAVAGAVILGFTIINLVSVKGMGKLEDLMVYSKLIILAVISFVLINNSNNTLPTLLEQTGDVSWWTILIVASLTFVAYEGFQLVINAMKEMDNPKHDIPRAIYTAIVLAIIIYVVIALGAILAIPFTDIIANEEYALAAGANGVLGHWGTDLVILGALLATSSAISGTVFGASRQLAVIAGDGYFPAVLAKRSGNIPKPAIITMSVLAFGLILIGDLQMILEFGSITFLLVSLLMAYTNFKIRDKTQASVWVSLISIIGLAVGTLLILYYEAVHAPEQLVFTIGLYVVLAALAWLYAKMKKLKV</sequence>
<name>A0A432ZF31_9GAMM</name>
<evidence type="ECO:0000313" key="8">
    <source>
        <dbReference type="Proteomes" id="UP000288279"/>
    </source>
</evidence>
<dbReference type="InterPro" id="IPR002293">
    <property type="entry name" value="AA/rel_permease1"/>
</dbReference>
<evidence type="ECO:0000256" key="1">
    <source>
        <dbReference type="ARBA" id="ARBA00004651"/>
    </source>
</evidence>
<evidence type="ECO:0000313" key="7">
    <source>
        <dbReference type="EMBL" id="RUO76500.1"/>
    </source>
</evidence>
<evidence type="ECO:0000256" key="6">
    <source>
        <dbReference type="SAM" id="Phobius"/>
    </source>
</evidence>
<dbReference type="RefSeq" id="WP_126828282.1">
    <property type="nucleotide sequence ID" value="NZ_PIQG01000004.1"/>
</dbReference>
<feature type="transmembrane region" description="Helical" evidence="6">
    <location>
        <begin position="383"/>
        <end position="405"/>
    </location>
</feature>
<dbReference type="InterPro" id="IPR050367">
    <property type="entry name" value="APC_superfamily"/>
</dbReference>
<keyword evidence="3 6" id="KW-0812">Transmembrane</keyword>
<keyword evidence="4 6" id="KW-1133">Transmembrane helix</keyword>
<dbReference type="PIRSF" id="PIRSF006060">
    <property type="entry name" value="AA_transporter"/>
    <property type="match status" value="1"/>
</dbReference>
<comment type="subcellular location">
    <subcellularLocation>
        <location evidence="1">Cell membrane</location>
        <topology evidence="1">Multi-pass membrane protein</topology>
    </subcellularLocation>
</comment>
<evidence type="ECO:0000256" key="4">
    <source>
        <dbReference type="ARBA" id="ARBA00022989"/>
    </source>
</evidence>
<feature type="transmembrane region" description="Helical" evidence="6">
    <location>
        <begin position="327"/>
        <end position="347"/>
    </location>
</feature>